<gene>
    <name evidence="2" type="ORF">FE773_04970</name>
</gene>
<dbReference type="Proteomes" id="UP000306825">
    <property type="component" value="Chromosome"/>
</dbReference>
<evidence type="ECO:0000256" key="1">
    <source>
        <dbReference type="SAM" id="Coils"/>
    </source>
</evidence>
<feature type="coiled-coil region" evidence="1">
    <location>
        <begin position="229"/>
        <end position="316"/>
    </location>
</feature>
<evidence type="ECO:0000313" key="2">
    <source>
        <dbReference type="EMBL" id="QCT94551.1"/>
    </source>
</evidence>
<name>A0ABX5VC97_9BACT</name>
<dbReference type="SUPFAM" id="SSF52540">
    <property type="entry name" value="P-loop containing nucleoside triphosphate hydrolases"/>
    <property type="match status" value="1"/>
</dbReference>
<dbReference type="EMBL" id="CP040463">
    <property type="protein sequence ID" value="QCT94551.1"/>
    <property type="molecule type" value="Genomic_DNA"/>
</dbReference>
<feature type="coiled-coil region" evidence="1">
    <location>
        <begin position="585"/>
        <end position="855"/>
    </location>
</feature>
<feature type="coiled-coil region" evidence="1">
    <location>
        <begin position="962"/>
        <end position="1018"/>
    </location>
</feature>
<feature type="coiled-coil region" evidence="1">
    <location>
        <begin position="343"/>
        <end position="499"/>
    </location>
</feature>
<reference evidence="2 3" key="1">
    <citation type="submission" date="2019-05" db="EMBL/GenBank/DDBJ databases">
        <title>A comparative analysis of the Nautiliaceae.</title>
        <authorList>
            <person name="Grosche A."/>
            <person name="Smedile F."/>
            <person name="Vetriani C."/>
        </authorList>
    </citation>
    <scope>NUCLEOTIDE SEQUENCE [LARGE SCALE GENOMIC DNA]</scope>
    <source>
        <strain evidence="2 3">TB-2</strain>
    </source>
</reference>
<dbReference type="RefSeq" id="WP_138323306.1">
    <property type="nucleotide sequence ID" value="NZ_CP040463.1"/>
</dbReference>
<keyword evidence="1" id="KW-0175">Coiled coil</keyword>
<proteinExistence type="predicted"/>
<evidence type="ECO:0000313" key="3">
    <source>
        <dbReference type="Proteomes" id="UP000306825"/>
    </source>
</evidence>
<dbReference type="InterPro" id="IPR021979">
    <property type="entry name" value="DUF3584"/>
</dbReference>
<accession>A0ABX5VC97</accession>
<dbReference type="Pfam" id="PF12128">
    <property type="entry name" value="DUF3584"/>
    <property type="match status" value="1"/>
</dbReference>
<protein>
    <submittedName>
        <fullName evidence="2">Uncharacterized protein</fullName>
    </submittedName>
</protein>
<keyword evidence="3" id="KW-1185">Reference proteome</keyword>
<sequence>MNKIYFFNAANFNFAEIDLRKKNVFFVGDNGSGKTTAIRAIHFYYNSDVKALGIDSNKQSFKDFYFKYDNSFIVYEFEDYFVLMYKKRGDIKRVFSKQKFNVNRLIKDSKIVDLNEAISYANEASLKYRPQTNEEYKKIIYGLDRKHLDFKLTTIRNYNTFINLYNKIFNVNKAVFDAKSIKETIFTTLDRVEVGEINYEDFASELSEYRQYFIFYQRFKSQSENIEKLYLYKNALINLKEELNEILEKIAYKKEIEEKEVEELKDKLKSLFEVKKLKLKQIGYFDKKIKNIIKNIETNLLEIETKLNEIKKLKEKFSLNKLQQAREKVAKKEELEKRIISIKTSLNELIKGIKNQVEEIEEEINRLKREKRVLKDRIKEEEIRKKRDLEEKYYELLNNEKEKIELKEKELNEEISKLYNEISKIEDEKNTLKKELDEVKNKFLQKEEEIKSEVKKLINDLKNKKRDLELKKDEYLNEIISLKKELNRLKINYKDQIEDIAIFYKKEFDKIEEKIKFYENILKTKPNSFKEFLNQNVDDWEEVLYPVIDESLLSKDINELKPKIISTPVFGISLDTSTLKSIPTMKKAEEEIERLKLLKASLNEEKNQKLSILEKEFKSKEIEITSKIEVNEEKIKEIEIENKNIEKEIKNLNKNLQNKLKELENLKEEEIKLIKININRKNEIIKKLYIKIDKFKNEIKKLKKEFENIKKSLNIEKQKEYEEIKKALNEKLQKESLKLDEKIKNLEDKKDNISKDERIIELNEEIEIIEKELKEIEKEEFFLKEYEEKRSFLEKEDEFKEKKEKFLDYQKRINEFFNKMDRLLNEKIMKIEKEIRKLEDKIDLINEGLKKVKSLNLPESKKESNEFLSILIDEYYKKEGDFKEKRINLKDIASNIKTSLERFSIDGLDINFNIENLANLEKNELERVEELYIFKDKKFEVLNKTRVKGLKNLINGILEKRIDNFEVAKEDFLDQVRKINNNLSKVDFGIIKGIKIEIEESKKNILKIFEEIKELIQDVVILLENKDSLFFNENESDRKLRKIEDLFNYIRKEIQKSSFSLIDVIDINVKFIENEKENTLKLIKNESSTGGSILLKIAIAVSLLELFLKEKAPLFLILDEVSVLSTKNQKLLKSYVNERGLGVIYVTPDLPLVDVDEIDIYKFRNIKGEFEVVRLIGEDGIKI</sequence>
<dbReference type="Gene3D" id="3.40.50.300">
    <property type="entry name" value="P-loop containing nucleotide triphosphate hydrolases"/>
    <property type="match status" value="1"/>
</dbReference>
<dbReference type="InterPro" id="IPR027417">
    <property type="entry name" value="P-loop_NTPase"/>
</dbReference>
<organism evidence="2 3">
    <name type="scientific">Caminibacter mediatlanticus TB-2</name>
    <dbReference type="NCBI Taxonomy" id="391592"/>
    <lineage>
        <taxon>Bacteria</taxon>
        <taxon>Pseudomonadati</taxon>
        <taxon>Campylobacterota</taxon>
        <taxon>Epsilonproteobacteria</taxon>
        <taxon>Nautiliales</taxon>
        <taxon>Nautiliaceae</taxon>
        <taxon>Caminibacter</taxon>
    </lineage>
</organism>